<gene>
    <name evidence="4" type="ORF">SAE02_21030</name>
</gene>
<accession>A0A512DNA2</accession>
<dbReference type="PANTHER" id="PTHR38340">
    <property type="entry name" value="S-LAYER PROTEIN"/>
    <property type="match status" value="1"/>
</dbReference>
<dbReference type="AlphaFoldDB" id="A0A512DNA2"/>
<comment type="subcellular location">
    <subcellularLocation>
        <location evidence="1">Secreted</location>
    </subcellularLocation>
</comment>
<protein>
    <recommendedName>
        <fullName evidence="6">Calcium-binding protein</fullName>
    </recommendedName>
</protein>
<dbReference type="InterPro" id="IPR011049">
    <property type="entry name" value="Serralysin-like_metalloprot_C"/>
</dbReference>
<dbReference type="Pfam" id="PF00353">
    <property type="entry name" value="HemolysinCabind"/>
    <property type="match status" value="2"/>
</dbReference>
<dbReference type="Gene3D" id="2.150.10.10">
    <property type="entry name" value="Serralysin-like metalloprotease, C-terminal"/>
    <property type="match status" value="2"/>
</dbReference>
<dbReference type="PRINTS" id="PR00313">
    <property type="entry name" value="CABNDNGRPT"/>
</dbReference>
<dbReference type="RefSeq" id="WP_052831474.1">
    <property type="nucleotide sequence ID" value="NZ_BJYZ01000008.1"/>
</dbReference>
<evidence type="ECO:0000313" key="5">
    <source>
        <dbReference type="Proteomes" id="UP000321523"/>
    </source>
</evidence>
<keyword evidence="2" id="KW-0964">Secreted</keyword>
<proteinExistence type="predicted"/>
<reference evidence="4 5" key="1">
    <citation type="submission" date="2019-07" db="EMBL/GenBank/DDBJ databases">
        <title>Whole genome shotgun sequence of Skermanella aerolata NBRC 106429.</title>
        <authorList>
            <person name="Hosoyama A."/>
            <person name="Uohara A."/>
            <person name="Ohji S."/>
            <person name="Ichikawa N."/>
        </authorList>
    </citation>
    <scope>NUCLEOTIDE SEQUENCE [LARGE SCALE GENOMIC DNA]</scope>
    <source>
        <strain evidence="4 5">NBRC 106429</strain>
    </source>
</reference>
<evidence type="ECO:0008006" key="6">
    <source>
        <dbReference type="Google" id="ProtNLM"/>
    </source>
</evidence>
<evidence type="ECO:0000313" key="4">
    <source>
        <dbReference type="EMBL" id="GEO37955.1"/>
    </source>
</evidence>
<dbReference type="GO" id="GO:0005509">
    <property type="term" value="F:calcium ion binding"/>
    <property type="evidence" value="ECO:0007669"/>
    <property type="project" value="InterPro"/>
</dbReference>
<dbReference type="InterPro" id="IPR001343">
    <property type="entry name" value="Hemolysn_Ca-bd"/>
</dbReference>
<dbReference type="SUPFAM" id="SSF51120">
    <property type="entry name" value="beta-Roll"/>
    <property type="match status" value="2"/>
</dbReference>
<organism evidence="4 5">
    <name type="scientific">Skermanella aerolata</name>
    <dbReference type="NCBI Taxonomy" id="393310"/>
    <lineage>
        <taxon>Bacteria</taxon>
        <taxon>Pseudomonadati</taxon>
        <taxon>Pseudomonadota</taxon>
        <taxon>Alphaproteobacteria</taxon>
        <taxon>Rhodospirillales</taxon>
        <taxon>Azospirillaceae</taxon>
        <taxon>Skermanella</taxon>
    </lineage>
</organism>
<dbReference type="OrthoDB" id="7306561at2"/>
<dbReference type="Proteomes" id="UP000321523">
    <property type="component" value="Unassembled WGS sequence"/>
</dbReference>
<dbReference type="PANTHER" id="PTHR38340:SF1">
    <property type="entry name" value="S-LAYER PROTEIN"/>
    <property type="match status" value="1"/>
</dbReference>
<evidence type="ECO:0000256" key="1">
    <source>
        <dbReference type="ARBA" id="ARBA00004613"/>
    </source>
</evidence>
<evidence type="ECO:0000256" key="2">
    <source>
        <dbReference type="ARBA" id="ARBA00022525"/>
    </source>
</evidence>
<keyword evidence="5" id="KW-1185">Reference proteome</keyword>
<sequence length="342" mass="36022">MAIFNGTAARDIYNGTSSADSARGNGGDDTLSGLGGGDALYGDSGNDGLYGGTGIDRIFGGTGVDALFGQDGADQLYGEAGNDWLQGGAGNDYLHGGSGNDSLRGDDGDDTLNGAVGDNDLRGGAGNDTLIHSGIGPTYSPTVNAFYDGGSGHDTLLIDYWGDYIQTSTDFSPWVEININPDASSTMNYSSDPLEGPYEIVAAFAGIEEFRLTGETGRLSVTARTDAVIFGNDERDKLEGRQRDQDFTGGGGADEYQFYWRKGFEPNHDTVHGFSVAEGDTIAFGNQSENDLDEPLPLDITAEEVNGHTIYTSVEIATGQVVHTLDVDAVGLPEPQPWYYLG</sequence>
<dbReference type="EMBL" id="BJYZ01000008">
    <property type="protein sequence ID" value="GEO37955.1"/>
    <property type="molecule type" value="Genomic_DNA"/>
</dbReference>
<dbReference type="InterPro" id="IPR050557">
    <property type="entry name" value="RTX_toxin/Mannuronan_C5-epim"/>
</dbReference>
<evidence type="ECO:0000256" key="3">
    <source>
        <dbReference type="SAM" id="MobiDB-lite"/>
    </source>
</evidence>
<comment type="caution">
    <text evidence="4">The sequence shown here is derived from an EMBL/GenBank/DDBJ whole genome shotgun (WGS) entry which is preliminary data.</text>
</comment>
<feature type="region of interest" description="Disordered" evidence="3">
    <location>
        <begin position="95"/>
        <end position="120"/>
    </location>
</feature>
<dbReference type="GO" id="GO:0005576">
    <property type="term" value="C:extracellular region"/>
    <property type="evidence" value="ECO:0007669"/>
    <property type="project" value="UniProtKB-SubCell"/>
</dbReference>
<name>A0A512DNA2_9PROT</name>